<evidence type="ECO:0000256" key="1">
    <source>
        <dbReference type="ARBA" id="ARBA00004167"/>
    </source>
</evidence>
<protein>
    <recommendedName>
        <fullName evidence="7">LemA family protein</fullName>
    </recommendedName>
</protein>
<dbReference type="SUPFAM" id="SSF140478">
    <property type="entry name" value="LemA-like"/>
    <property type="match status" value="1"/>
</dbReference>
<evidence type="ECO:0000256" key="5">
    <source>
        <dbReference type="ARBA" id="ARBA00023136"/>
    </source>
</evidence>
<name>K2AFG4_9BACT</name>
<dbReference type="Pfam" id="PF04011">
    <property type="entry name" value="LemA"/>
    <property type="match status" value="1"/>
</dbReference>
<comment type="similarity">
    <text evidence="2">Belongs to the LemA family.</text>
</comment>
<dbReference type="AlphaFoldDB" id="K2AFG4"/>
<keyword evidence="4" id="KW-1133">Transmembrane helix</keyword>
<dbReference type="PANTHER" id="PTHR34478:SF1">
    <property type="entry name" value="PROTEIN LEMA"/>
    <property type="match status" value="1"/>
</dbReference>
<comment type="subcellular location">
    <subcellularLocation>
        <location evidence="1">Membrane</location>
        <topology evidence="1">Single-pass membrane protein</topology>
    </subcellularLocation>
</comment>
<sequence length="185" mass="21221">MSSTLIIIIILVLLVVFVISKYNGIIQMRNNRQNAFADIDVQLKQRFDLVPNLIETVKWYATHEQTVFDKIMEARKSYSQSENVDDKIAANNMLGQAMGKLFAIAESNPELKANQNFMQLQAELADIENKLAAVRRFFNSTTNEYNTYIQVFPTNIIAGIFAFRPEVFFEVENREEAEKAPAVKF</sequence>
<comment type="caution">
    <text evidence="6">The sequence shown here is derived from an EMBL/GenBank/DDBJ whole genome shotgun (WGS) entry which is preliminary data.</text>
</comment>
<evidence type="ECO:0000256" key="3">
    <source>
        <dbReference type="ARBA" id="ARBA00022692"/>
    </source>
</evidence>
<accession>K2AFG4</accession>
<dbReference type="InterPro" id="IPR023353">
    <property type="entry name" value="LemA-like_dom_sf"/>
</dbReference>
<dbReference type="PANTHER" id="PTHR34478">
    <property type="entry name" value="PROTEIN LEMA"/>
    <property type="match status" value="1"/>
</dbReference>
<evidence type="ECO:0000256" key="2">
    <source>
        <dbReference type="ARBA" id="ARBA00008854"/>
    </source>
</evidence>
<keyword evidence="5" id="KW-0472">Membrane</keyword>
<gene>
    <name evidence="6" type="ORF">ACD_49C00020G0010</name>
</gene>
<dbReference type="InterPro" id="IPR007156">
    <property type="entry name" value="MamQ_LemA"/>
</dbReference>
<evidence type="ECO:0000313" key="6">
    <source>
        <dbReference type="EMBL" id="EKD66720.1"/>
    </source>
</evidence>
<keyword evidence="3" id="KW-0812">Transmembrane</keyword>
<proteinExistence type="inferred from homology"/>
<evidence type="ECO:0000256" key="4">
    <source>
        <dbReference type="ARBA" id="ARBA00022989"/>
    </source>
</evidence>
<evidence type="ECO:0008006" key="7">
    <source>
        <dbReference type="Google" id="ProtNLM"/>
    </source>
</evidence>
<reference evidence="6" key="1">
    <citation type="journal article" date="2012" name="Science">
        <title>Fermentation, hydrogen, and sulfur metabolism in multiple uncultivated bacterial phyla.</title>
        <authorList>
            <person name="Wrighton K.C."/>
            <person name="Thomas B.C."/>
            <person name="Sharon I."/>
            <person name="Miller C.S."/>
            <person name="Castelle C.J."/>
            <person name="VerBerkmoes N.C."/>
            <person name="Wilkins M.J."/>
            <person name="Hettich R.L."/>
            <person name="Lipton M.S."/>
            <person name="Williams K.H."/>
            <person name="Long P.E."/>
            <person name="Banfield J.F."/>
        </authorList>
    </citation>
    <scope>NUCLEOTIDE SEQUENCE [LARGE SCALE GENOMIC DNA]</scope>
</reference>
<dbReference type="Gene3D" id="1.20.1440.20">
    <property type="entry name" value="LemA-like domain"/>
    <property type="match status" value="1"/>
</dbReference>
<dbReference type="GO" id="GO:0016020">
    <property type="term" value="C:membrane"/>
    <property type="evidence" value="ECO:0007669"/>
    <property type="project" value="UniProtKB-SubCell"/>
</dbReference>
<dbReference type="EMBL" id="AMFJ01021606">
    <property type="protein sequence ID" value="EKD66720.1"/>
    <property type="molecule type" value="Genomic_DNA"/>
</dbReference>
<organism evidence="6">
    <name type="scientific">uncultured bacterium</name>
    <name type="common">gcode 4</name>
    <dbReference type="NCBI Taxonomy" id="1234023"/>
    <lineage>
        <taxon>Bacteria</taxon>
        <taxon>environmental samples</taxon>
    </lineage>
</organism>